<gene>
    <name evidence="2" type="ORF">AFUS01_LOCUS35855</name>
</gene>
<feature type="region of interest" description="Disordered" evidence="1">
    <location>
        <begin position="113"/>
        <end position="162"/>
    </location>
</feature>
<organism evidence="2 3">
    <name type="scientific">Allacma fusca</name>
    <dbReference type="NCBI Taxonomy" id="39272"/>
    <lineage>
        <taxon>Eukaryota</taxon>
        <taxon>Metazoa</taxon>
        <taxon>Ecdysozoa</taxon>
        <taxon>Arthropoda</taxon>
        <taxon>Hexapoda</taxon>
        <taxon>Collembola</taxon>
        <taxon>Symphypleona</taxon>
        <taxon>Sminthuridae</taxon>
        <taxon>Allacma</taxon>
    </lineage>
</organism>
<accession>A0A8J2PE82</accession>
<comment type="caution">
    <text evidence="2">The sequence shown here is derived from an EMBL/GenBank/DDBJ whole genome shotgun (WGS) entry which is preliminary data.</text>
</comment>
<dbReference type="AlphaFoldDB" id="A0A8J2PE82"/>
<dbReference type="Proteomes" id="UP000708208">
    <property type="component" value="Unassembled WGS sequence"/>
</dbReference>
<evidence type="ECO:0000256" key="1">
    <source>
        <dbReference type="SAM" id="MobiDB-lite"/>
    </source>
</evidence>
<dbReference type="OrthoDB" id="6425201at2759"/>
<name>A0A8J2PE82_9HEXA</name>
<proteinExistence type="predicted"/>
<reference evidence="2" key="1">
    <citation type="submission" date="2021-06" db="EMBL/GenBank/DDBJ databases">
        <authorList>
            <person name="Hodson N. C."/>
            <person name="Mongue J. A."/>
            <person name="Jaron S. K."/>
        </authorList>
    </citation>
    <scope>NUCLEOTIDE SEQUENCE</scope>
</reference>
<protein>
    <submittedName>
        <fullName evidence="2">Uncharacterized protein</fullName>
    </submittedName>
</protein>
<keyword evidence="3" id="KW-1185">Reference proteome</keyword>
<evidence type="ECO:0000313" key="2">
    <source>
        <dbReference type="EMBL" id="CAG7825762.1"/>
    </source>
</evidence>
<evidence type="ECO:0000313" key="3">
    <source>
        <dbReference type="Proteomes" id="UP000708208"/>
    </source>
</evidence>
<feature type="compositionally biased region" description="Basic residues" evidence="1">
    <location>
        <begin position="138"/>
        <end position="155"/>
    </location>
</feature>
<dbReference type="EMBL" id="CAJVCH010537428">
    <property type="protein sequence ID" value="CAG7825762.1"/>
    <property type="molecule type" value="Genomic_DNA"/>
</dbReference>
<sequence>MCTSDFHTLYGGILIDISLGIKSQPHHEKESQLCLLLLSIHFSESILRIRVSPPIMAASTLRQVTITLAFALCALFACVHCAPQLFEDQQEVSDEPLLSDPVDVLETDALPVTRTRRGSQTPIGSYGHHQPTYNQGHGHGHGHGYGHNHGGHGHGHGQGWGWRRGGPVGPVFTYVRTDYHGNFQWGVRHKAGGGWGR</sequence>